<dbReference type="GO" id="GO:0003962">
    <property type="term" value="F:cystathionine gamma-synthase activity"/>
    <property type="evidence" value="ECO:0007669"/>
    <property type="project" value="TreeGrafter"/>
</dbReference>
<reference evidence="1" key="1">
    <citation type="submission" date="2021-06" db="EMBL/GenBank/DDBJ databases">
        <authorList>
            <person name="Kallberg Y."/>
            <person name="Tangrot J."/>
            <person name="Rosling A."/>
        </authorList>
    </citation>
    <scope>NUCLEOTIDE SEQUENCE</scope>
    <source>
        <strain evidence="1">FL130A</strain>
    </source>
</reference>
<proteinExistence type="predicted"/>
<name>A0A9N9G6E7_9GLOM</name>
<sequence>MSTQFFTSELGCPIPANTPHAVSVTLPRWQDNVDYEEGKERVLSKMSNGYP</sequence>
<keyword evidence="2" id="KW-1185">Reference proteome</keyword>
<dbReference type="Proteomes" id="UP000789508">
    <property type="component" value="Unassembled WGS sequence"/>
</dbReference>
<accession>A0A9N9G6E7</accession>
<dbReference type="AlphaFoldDB" id="A0A9N9G6E7"/>
<dbReference type="InterPro" id="IPR051750">
    <property type="entry name" value="Trans-sulfuration_enzymes"/>
</dbReference>
<comment type="caution">
    <text evidence="1">The sequence shown here is derived from an EMBL/GenBank/DDBJ whole genome shotgun (WGS) entry which is preliminary data.</text>
</comment>
<evidence type="ECO:0000313" key="1">
    <source>
        <dbReference type="EMBL" id="CAG8584639.1"/>
    </source>
</evidence>
<feature type="non-terminal residue" evidence="1">
    <location>
        <position position="51"/>
    </location>
</feature>
<gene>
    <name evidence="1" type="ORF">ALEPTO_LOCUS7428</name>
</gene>
<dbReference type="PANTHER" id="PTHR42699:SF1">
    <property type="entry name" value="CYSTATHIONINE GAMMA-SYNTHASE-RELATED"/>
    <property type="match status" value="1"/>
</dbReference>
<protein>
    <submittedName>
        <fullName evidence="1">12556_t:CDS:1</fullName>
    </submittedName>
</protein>
<evidence type="ECO:0000313" key="2">
    <source>
        <dbReference type="Proteomes" id="UP000789508"/>
    </source>
</evidence>
<dbReference type="EMBL" id="CAJVPS010003197">
    <property type="protein sequence ID" value="CAG8584639.1"/>
    <property type="molecule type" value="Genomic_DNA"/>
</dbReference>
<dbReference type="OrthoDB" id="10047078at2759"/>
<dbReference type="GO" id="GO:0019346">
    <property type="term" value="P:transsulfuration"/>
    <property type="evidence" value="ECO:0007669"/>
    <property type="project" value="TreeGrafter"/>
</dbReference>
<dbReference type="PANTHER" id="PTHR42699">
    <property type="match status" value="1"/>
</dbReference>
<organism evidence="1 2">
    <name type="scientific">Ambispora leptoticha</name>
    <dbReference type="NCBI Taxonomy" id="144679"/>
    <lineage>
        <taxon>Eukaryota</taxon>
        <taxon>Fungi</taxon>
        <taxon>Fungi incertae sedis</taxon>
        <taxon>Mucoromycota</taxon>
        <taxon>Glomeromycotina</taxon>
        <taxon>Glomeromycetes</taxon>
        <taxon>Archaeosporales</taxon>
        <taxon>Ambisporaceae</taxon>
        <taxon>Ambispora</taxon>
    </lineage>
</organism>